<dbReference type="EMBL" id="MU152201">
    <property type="protein sequence ID" value="KAF9440883.1"/>
    <property type="molecule type" value="Genomic_DNA"/>
</dbReference>
<dbReference type="OrthoDB" id="7464126at2759"/>
<evidence type="ECO:0000313" key="1">
    <source>
        <dbReference type="EMBL" id="KAF9440883.1"/>
    </source>
</evidence>
<keyword evidence="2" id="KW-1185">Reference proteome</keyword>
<dbReference type="Proteomes" id="UP000807342">
    <property type="component" value="Unassembled WGS sequence"/>
</dbReference>
<name>A0A9P5WXF5_9AGAR</name>
<gene>
    <name evidence="1" type="ORF">P691DRAFT_625211</name>
</gene>
<feature type="non-terminal residue" evidence="1">
    <location>
        <position position="70"/>
    </location>
</feature>
<accession>A0A9P5WXF5</accession>
<protein>
    <submittedName>
        <fullName evidence="1">Uncharacterized protein</fullName>
    </submittedName>
</protein>
<sequence length="70" mass="8002">LKILYQEMTKGADIDSSIQWPQPKCYPGTHITLTTEIQDWFLHNIHKWDFLWLSGPASVGKSTVAQTVTE</sequence>
<dbReference type="AlphaFoldDB" id="A0A9P5WXF5"/>
<dbReference type="InterPro" id="IPR027417">
    <property type="entry name" value="P-loop_NTPase"/>
</dbReference>
<organism evidence="1 2">
    <name type="scientific">Macrolepiota fuliginosa MF-IS2</name>
    <dbReference type="NCBI Taxonomy" id="1400762"/>
    <lineage>
        <taxon>Eukaryota</taxon>
        <taxon>Fungi</taxon>
        <taxon>Dikarya</taxon>
        <taxon>Basidiomycota</taxon>
        <taxon>Agaricomycotina</taxon>
        <taxon>Agaricomycetes</taxon>
        <taxon>Agaricomycetidae</taxon>
        <taxon>Agaricales</taxon>
        <taxon>Agaricineae</taxon>
        <taxon>Agaricaceae</taxon>
        <taxon>Macrolepiota</taxon>
    </lineage>
</organism>
<comment type="caution">
    <text evidence="1">The sequence shown here is derived from an EMBL/GenBank/DDBJ whole genome shotgun (WGS) entry which is preliminary data.</text>
</comment>
<dbReference type="SUPFAM" id="SSF52540">
    <property type="entry name" value="P-loop containing nucleoside triphosphate hydrolases"/>
    <property type="match status" value="1"/>
</dbReference>
<reference evidence="1" key="1">
    <citation type="submission" date="2020-11" db="EMBL/GenBank/DDBJ databases">
        <authorList>
            <consortium name="DOE Joint Genome Institute"/>
            <person name="Ahrendt S."/>
            <person name="Riley R."/>
            <person name="Andreopoulos W."/>
            <person name="Labutti K."/>
            <person name="Pangilinan J."/>
            <person name="Ruiz-Duenas F.J."/>
            <person name="Barrasa J.M."/>
            <person name="Sanchez-Garcia M."/>
            <person name="Camarero S."/>
            <person name="Miyauchi S."/>
            <person name="Serrano A."/>
            <person name="Linde D."/>
            <person name="Babiker R."/>
            <person name="Drula E."/>
            <person name="Ayuso-Fernandez I."/>
            <person name="Pacheco R."/>
            <person name="Padilla G."/>
            <person name="Ferreira P."/>
            <person name="Barriuso J."/>
            <person name="Kellner H."/>
            <person name="Castanera R."/>
            <person name="Alfaro M."/>
            <person name="Ramirez L."/>
            <person name="Pisabarro A.G."/>
            <person name="Kuo A."/>
            <person name="Tritt A."/>
            <person name="Lipzen A."/>
            <person name="He G."/>
            <person name="Yan M."/>
            <person name="Ng V."/>
            <person name="Cullen D."/>
            <person name="Martin F."/>
            <person name="Rosso M.-N."/>
            <person name="Henrissat B."/>
            <person name="Hibbett D."/>
            <person name="Martinez A.T."/>
            <person name="Grigoriev I.V."/>
        </authorList>
    </citation>
    <scope>NUCLEOTIDE SEQUENCE</scope>
    <source>
        <strain evidence="1">MF-IS2</strain>
    </source>
</reference>
<proteinExistence type="predicted"/>
<evidence type="ECO:0000313" key="2">
    <source>
        <dbReference type="Proteomes" id="UP000807342"/>
    </source>
</evidence>
<feature type="non-terminal residue" evidence="1">
    <location>
        <position position="1"/>
    </location>
</feature>